<proteinExistence type="inferred from homology"/>
<dbReference type="InterPro" id="IPR045851">
    <property type="entry name" value="AMP-bd_C_sf"/>
</dbReference>
<dbReference type="Pfam" id="PF00501">
    <property type="entry name" value="AMP-binding"/>
    <property type="match status" value="1"/>
</dbReference>
<feature type="domain" description="Phospholipid/glycerol acyltransferase" evidence="3">
    <location>
        <begin position="30"/>
        <end position="140"/>
    </location>
</feature>
<keyword evidence="2" id="KW-0436">Ligase</keyword>
<dbReference type="Gene3D" id="3.30.300.30">
    <property type="match status" value="1"/>
</dbReference>
<accession>A0ABY5Y2P2</accession>
<organism evidence="4 5">
    <name type="scientific">Taurinivorans muris</name>
    <dbReference type="NCBI Taxonomy" id="2787751"/>
    <lineage>
        <taxon>Bacteria</taxon>
        <taxon>Pseudomonadati</taxon>
        <taxon>Thermodesulfobacteriota</taxon>
        <taxon>Desulfovibrionia</taxon>
        <taxon>Desulfovibrionales</taxon>
        <taxon>Desulfovibrionaceae</taxon>
        <taxon>Taurinivorans</taxon>
    </lineage>
</organism>
<dbReference type="CDD" id="cd07989">
    <property type="entry name" value="LPLAT_AGPAT-like"/>
    <property type="match status" value="1"/>
</dbReference>
<keyword evidence="5" id="KW-1185">Reference proteome</keyword>
<evidence type="ECO:0000313" key="4">
    <source>
        <dbReference type="EMBL" id="UWX06283.1"/>
    </source>
</evidence>
<name>A0ABY5Y2P2_9BACT</name>
<evidence type="ECO:0000256" key="2">
    <source>
        <dbReference type="ARBA" id="ARBA00022598"/>
    </source>
</evidence>
<dbReference type="PANTHER" id="PTHR43201">
    <property type="entry name" value="ACYL-COA SYNTHETASE"/>
    <property type="match status" value="1"/>
</dbReference>
<dbReference type="InterPro" id="IPR020845">
    <property type="entry name" value="AMP-binding_CS"/>
</dbReference>
<dbReference type="Gene3D" id="3.40.50.12780">
    <property type="entry name" value="N-terminal domain of ligase-like"/>
    <property type="match status" value="1"/>
</dbReference>
<dbReference type="EMBL" id="CP065938">
    <property type="protein sequence ID" value="UWX06283.1"/>
    <property type="molecule type" value="Genomic_DNA"/>
</dbReference>
<sequence length="717" mass="80166">MHFIIRFLLKIFFRVQVIDIEHYTNAGDRVLLVSNCGSLLDPLLLSCFLNNRITVAIDSKIYKKWWIRPFLLCSKILEADFNSPISTLKLVNALEKHEHCMVFHEKSFMQDSHFMKILEATAMIAERTEAKIVPVRISGAAYSKFSYFRHKQLLRYFPKITLTVLPAQSIDKDLTVSGKKRRKLNAIRLYDIMSNLLLESTNTDMNFAQAFVEAMKVHGKKYIIAEDQERKCVDYKTILLKANVLGRALARLTKNELRLGFMLPSSLAGIVSFLGFHLTQKIPVMINFTAGAYSVVGSCQTLDLKTVVSSRTFIRLGELEFLEKAILDAGMRILYLEDIAKRIAFTDKIKGLLATMFCHVVKTPASEPFAILFTSGTEGLPKSVFISHKNVLVNKEQALGVLSVHSGDRLFNCLPLFHVFGLGVGTVLPLTSGIKVFFYPSPLHFRIVPKLYYESQSTVICGTDTFLAGYARYGRPYDFCNTRLVIEGAEKLRESTAKTWKEKFGVEIMEGYGATETSPVLSVNTDANKAKNSVGRLLPGLEYKLKKVEGITEGGSLCVKGDNVMLGYMRASNKGVLEKPRAEIDGQILEGWYDTGDIVEVDQYGFIYIKGRAKRFAKLGGEMVSLVAIEMALSELWPDVPLGIVAVPDSKKGEQLVLIIEKQDVTTNEIATYFATKGVSALWTPKKILCVKQAPLLGSGKFDYNKAKVMADEMTAS</sequence>
<dbReference type="Proteomes" id="UP001058120">
    <property type="component" value="Chromosome"/>
</dbReference>
<comment type="similarity">
    <text evidence="1">Belongs to the ATP-dependent AMP-binding enzyme family.</text>
</comment>
<dbReference type="InterPro" id="IPR002123">
    <property type="entry name" value="Plipid/glycerol_acylTrfase"/>
</dbReference>
<dbReference type="RefSeq" id="WP_334315886.1">
    <property type="nucleotide sequence ID" value="NZ_CP065938.1"/>
</dbReference>
<dbReference type="PANTHER" id="PTHR43201:SF5">
    <property type="entry name" value="MEDIUM-CHAIN ACYL-COA LIGASE ACSF2, MITOCHONDRIAL"/>
    <property type="match status" value="1"/>
</dbReference>
<dbReference type="SUPFAM" id="SSF69593">
    <property type="entry name" value="Glycerol-3-phosphate (1)-acyltransferase"/>
    <property type="match status" value="1"/>
</dbReference>
<dbReference type="SUPFAM" id="SSF56801">
    <property type="entry name" value="Acetyl-CoA synthetase-like"/>
    <property type="match status" value="1"/>
</dbReference>
<dbReference type="Pfam" id="PF01553">
    <property type="entry name" value="Acyltransferase"/>
    <property type="match status" value="1"/>
</dbReference>
<dbReference type="PROSITE" id="PS00455">
    <property type="entry name" value="AMP_BINDING"/>
    <property type="match status" value="1"/>
</dbReference>
<evidence type="ECO:0000259" key="3">
    <source>
        <dbReference type="SMART" id="SM00563"/>
    </source>
</evidence>
<gene>
    <name evidence="4" type="ORF">JBF11_02925</name>
</gene>
<evidence type="ECO:0000313" key="5">
    <source>
        <dbReference type="Proteomes" id="UP001058120"/>
    </source>
</evidence>
<dbReference type="InterPro" id="IPR042099">
    <property type="entry name" value="ANL_N_sf"/>
</dbReference>
<evidence type="ECO:0000256" key="1">
    <source>
        <dbReference type="ARBA" id="ARBA00006432"/>
    </source>
</evidence>
<reference evidence="4" key="1">
    <citation type="submission" date="2020-12" db="EMBL/GenBank/DDBJ databases">
        <title>Taurinivorans muris gen. nov., sp. nov., fundamental and realized metabolic niche of a ubiquitous sulfidogenic bacterium in the murine intestine.</title>
        <authorList>
            <person name="Ye H."/>
            <person name="Hanson B.T."/>
            <person name="Loy A."/>
        </authorList>
    </citation>
    <scope>NUCLEOTIDE SEQUENCE</scope>
    <source>
        <strain evidence="4">LT0009</strain>
    </source>
</reference>
<dbReference type="SMART" id="SM00563">
    <property type="entry name" value="PlsC"/>
    <property type="match status" value="1"/>
</dbReference>
<dbReference type="InterPro" id="IPR000873">
    <property type="entry name" value="AMP-dep_synth/lig_dom"/>
</dbReference>
<protein>
    <submittedName>
        <fullName evidence="4">AMP-binding protein</fullName>
    </submittedName>
</protein>